<accession>A0AAP9HKI7</accession>
<dbReference type="AlphaFoldDB" id="A0AAP9HKI7"/>
<gene>
    <name evidence="1" type="ORF">LCAKO_3076</name>
</gene>
<reference evidence="1 2" key="1">
    <citation type="submission" date="2017-08" db="EMBL/GenBank/DDBJ databases">
        <title>Genome sequence, comparative genomics and functional analysis of the highly adhesive Lactobacillus paracasei Kobulty strain.</title>
        <authorList>
            <person name="Koryszewska-Baginska A."/>
            <person name="Grynberg M."/>
            <person name="Aleksandrzak-Piekarczyk T."/>
        </authorList>
    </citation>
    <scope>NUCLEOTIDE SEQUENCE [LARGE SCALE GENOMIC DNA]</scope>
    <source>
        <strain evidence="1 2">IBB3423</strain>
    </source>
</reference>
<evidence type="ECO:0000313" key="1">
    <source>
        <dbReference type="EMBL" id="QGV19564.1"/>
    </source>
</evidence>
<dbReference type="RefSeq" id="WP_022670720.1">
    <property type="nucleotide sequence ID" value="NZ_CP016355.1"/>
</dbReference>
<dbReference type="EMBL" id="CP022954">
    <property type="protein sequence ID" value="QGV19564.1"/>
    <property type="molecule type" value="Genomic_DNA"/>
</dbReference>
<organism evidence="1 2">
    <name type="scientific">Lacticaseibacillus paracasei subsp. paracasei</name>
    <dbReference type="NCBI Taxonomy" id="47714"/>
    <lineage>
        <taxon>Bacteria</taxon>
        <taxon>Bacillati</taxon>
        <taxon>Bacillota</taxon>
        <taxon>Bacilli</taxon>
        <taxon>Lactobacillales</taxon>
        <taxon>Lactobacillaceae</taxon>
        <taxon>Lacticaseibacillus</taxon>
    </lineage>
</organism>
<sequence length="54" mass="6391">MINIRHLDSFTAHEKRDFNFKVIVPLREIVEKQLVKQAPYGEAAKYHRTPQAKQ</sequence>
<dbReference type="Proteomes" id="UP000423274">
    <property type="component" value="Chromosome"/>
</dbReference>
<evidence type="ECO:0000313" key="2">
    <source>
        <dbReference type="Proteomes" id="UP000423274"/>
    </source>
</evidence>
<name>A0AAP9HKI7_LACPA</name>
<proteinExistence type="predicted"/>
<protein>
    <submittedName>
        <fullName evidence="1">Uncharacterized protein</fullName>
    </submittedName>
</protein>